<dbReference type="SUPFAM" id="SSF53300">
    <property type="entry name" value="vWA-like"/>
    <property type="match status" value="1"/>
</dbReference>
<proteinExistence type="predicted"/>
<dbReference type="AlphaFoldDB" id="A0A516NWY1"/>
<name>A0A516NWY1_9NOCA</name>
<feature type="domain" description="VWFA" evidence="1">
    <location>
        <begin position="345"/>
        <end position="538"/>
    </location>
</feature>
<dbReference type="KEGG" id="nod:FOH10_11600"/>
<reference evidence="2 3" key="1">
    <citation type="submission" date="2019-07" db="EMBL/GenBank/DDBJ databases">
        <title>Complete Genome Sequence and Methylome Analysis of Nocardia otitidis-caviarum NEB252.</title>
        <authorList>
            <person name="Fomenkov A."/>
            <person name="Anton B.P."/>
            <person name="Vincze T."/>
            <person name="Roberts R.J."/>
        </authorList>
    </citation>
    <scope>NUCLEOTIDE SEQUENCE [LARGE SCALE GENOMIC DNA]</scope>
    <source>
        <strain evidence="2 3">NEB252</strain>
    </source>
</reference>
<accession>A0A516NWY1</accession>
<dbReference type="Pfam" id="PF00092">
    <property type="entry name" value="VWA"/>
    <property type="match status" value="1"/>
</dbReference>
<dbReference type="EMBL" id="CP041695">
    <property type="protein sequence ID" value="QDP83403.1"/>
    <property type="molecule type" value="Genomic_DNA"/>
</dbReference>
<sequence>MVAVVVLAVAVVGWSWLAERAKDRDAAAAAACAEGTTTLHVTVDPDIAEPVRAAAQRYNATNPRVRDHCAQVEVTARASAAVVAAFTADAPWNPELGPQPALWIPDSSRSVALMRVPGLVEGTPAPVAVSPIALAVPDQLRRALEAAQTTWADLPGLQQGSLAEVGLGGWGGLRLAMPPGDDSLAAALAVGSGVSGSDPLTAEAASSGQVTSAISRLAAGAPEATDLGRALLDAAGADDLPAATVHAVTATEQRIKANRGLTAFRPLGATPVADYPAALLTGDWVDQTQNLVAGLFADYLRAPEQAKLFTDNGFGAAPPAGPPVPEQAVLLRVQEVLANPVLGVSATALVDVSSSMATTEGAATRLANTLAALQSVMNVMPPDFGLGVWTFGKNLDGNQPYRVVSRTAPLTDAHRAELVRELSDISATSTQPDRAYPTLEAAYRDAVANYAPGRTNSILLVTDGPDDDSPVTGDQLLATIAALADPARPVRIDVIAIGGQGPQTLRTLTEQTNGTFTQVPTTDELAFGSAMNQALTTP</sequence>
<dbReference type="Proteomes" id="UP000317039">
    <property type="component" value="Chromosome"/>
</dbReference>
<dbReference type="InterPro" id="IPR002035">
    <property type="entry name" value="VWF_A"/>
</dbReference>
<evidence type="ECO:0000313" key="3">
    <source>
        <dbReference type="Proteomes" id="UP000317039"/>
    </source>
</evidence>
<dbReference type="Gene3D" id="3.40.50.410">
    <property type="entry name" value="von Willebrand factor, type A domain"/>
    <property type="match status" value="1"/>
</dbReference>
<dbReference type="PROSITE" id="PS50234">
    <property type="entry name" value="VWFA"/>
    <property type="match status" value="1"/>
</dbReference>
<evidence type="ECO:0000259" key="1">
    <source>
        <dbReference type="PROSITE" id="PS50234"/>
    </source>
</evidence>
<gene>
    <name evidence="2" type="ORF">FOH10_11600</name>
</gene>
<dbReference type="InterPro" id="IPR036465">
    <property type="entry name" value="vWFA_dom_sf"/>
</dbReference>
<organism evidence="2 3">
    <name type="scientific">Nocardia otitidiscaviarum</name>
    <dbReference type="NCBI Taxonomy" id="1823"/>
    <lineage>
        <taxon>Bacteria</taxon>
        <taxon>Bacillati</taxon>
        <taxon>Actinomycetota</taxon>
        <taxon>Actinomycetes</taxon>
        <taxon>Mycobacteriales</taxon>
        <taxon>Nocardiaceae</taxon>
        <taxon>Nocardia</taxon>
    </lineage>
</organism>
<dbReference type="SUPFAM" id="SSF53850">
    <property type="entry name" value="Periplasmic binding protein-like II"/>
    <property type="match status" value="1"/>
</dbReference>
<evidence type="ECO:0000313" key="2">
    <source>
        <dbReference type="EMBL" id="QDP83403.1"/>
    </source>
</evidence>
<dbReference type="SMART" id="SM00327">
    <property type="entry name" value="VWA"/>
    <property type="match status" value="1"/>
</dbReference>
<protein>
    <submittedName>
        <fullName evidence="2">VWA domain-containing protein</fullName>
    </submittedName>
</protein>